<dbReference type="RefSeq" id="WP_108840119.1">
    <property type="nucleotide sequence ID" value="NZ_OOHR01000016.1"/>
</dbReference>
<gene>
    <name evidence="1" type="primary">secA</name>
    <name evidence="1" type="ORF">FPW1038_01963</name>
</gene>
<accession>A0A2R8F3I2</accession>
<evidence type="ECO:0000313" key="1">
    <source>
        <dbReference type="EMBL" id="SPM45744.1"/>
    </source>
</evidence>
<protein>
    <submittedName>
        <fullName evidence="1">Preprotein translocase SecA subunit-like protein</fullName>
    </submittedName>
</protein>
<organism evidence="1 2">
    <name type="scientific">Orientia tsutsugamushi</name>
    <name type="common">Rickettsia tsutsugamushi</name>
    <dbReference type="NCBI Taxonomy" id="784"/>
    <lineage>
        <taxon>Bacteria</taxon>
        <taxon>Pseudomonadati</taxon>
        <taxon>Pseudomonadota</taxon>
        <taxon>Alphaproteobacteria</taxon>
        <taxon>Rickettsiales</taxon>
        <taxon>Rickettsiaceae</taxon>
        <taxon>Rickettsieae</taxon>
        <taxon>Orientia</taxon>
    </lineage>
</organism>
<evidence type="ECO:0000313" key="2">
    <source>
        <dbReference type="Proteomes" id="UP000244889"/>
    </source>
</evidence>
<dbReference type="AlphaFoldDB" id="A0A2R8F3I2"/>
<reference evidence="2" key="1">
    <citation type="submission" date="2018-03" db="EMBL/GenBank/DDBJ databases">
        <authorList>
            <person name="Batty M. E."/>
            <person name="Batty M E."/>
        </authorList>
    </citation>
    <scope>NUCLEOTIDE SEQUENCE [LARGE SCALE GENOMIC DNA]</scope>
</reference>
<name>A0A2R8F3I2_ORITS</name>
<dbReference type="Proteomes" id="UP000244889">
    <property type="component" value="Unassembled WGS sequence"/>
</dbReference>
<sequence length="82" mass="9261">MNTDDGMLPLSDDEFSSLENINPQELDKDLSLDEIIQEILNSNSGKIHDLATRGILKDKFKRVEEAYNHDSKVCPQGKEINS</sequence>
<dbReference type="EMBL" id="OOHR01000016">
    <property type="protein sequence ID" value="SPM45744.1"/>
    <property type="molecule type" value="Genomic_DNA"/>
</dbReference>
<proteinExistence type="predicted"/>